<name>A0ABU2CAF2_9BURK</name>
<keyword evidence="3" id="KW-1185">Reference proteome</keyword>
<protein>
    <submittedName>
        <fullName evidence="2">Uncharacterized protein</fullName>
    </submittedName>
</protein>
<dbReference type="EMBL" id="JAVDXT010000002">
    <property type="protein sequence ID" value="MDR7378309.1"/>
    <property type="molecule type" value="Genomic_DNA"/>
</dbReference>
<feature type="compositionally biased region" description="Low complexity" evidence="1">
    <location>
        <begin position="30"/>
        <end position="46"/>
    </location>
</feature>
<proteinExistence type="predicted"/>
<evidence type="ECO:0000313" key="3">
    <source>
        <dbReference type="Proteomes" id="UP001180487"/>
    </source>
</evidence>
<dbReference type="Proteomes" id="UP001180487">
    <property type="component" value="Unassembled WGS sequence"/>
</dbReference>
<dbReference type="RefSeq" id="WP_165830905.1">
    <property type="nucleotide sequence ID" value="NZ_JAVDXT010000002.1"/>
</dbReference>
<accession>A0ABU2CAF2</accession>
<organism evidence="2 3">
    <name type="scientific">Rhodoferax ferrireducens</name>
    <dbReference type="NCBI Taxonomy" id="192843"/>
    <lineage>
        <taxon>Bacteria</taxon>
        <taxon>Pseudomonadati</taxon>
        <taxon>Pseudomonadota</taxon>
        <taxon>Betaproteobacteria</taxon>
        <taxon>Burkholderiales</taxon>
        <taxon>Comamonadaceae</taxon>
        <taxon>Rhodoferax</taxon>
    </lineage>
</organism>
<reference evidence="2 3" key="1">
    <citation type="submission" date="2023-07" db="EMBL/GenBank/DDBJ databases">
        <title>Sorghum-associated microbial communities from plants grown in Nebraska, USA.</title>
        <authorList>
            <person name="Schachtman D."/>
        </authorList>
    </citation>
    <scope>NUCLEOTIDE SEQUENCE [LARGE SCALE GENOMIC DNA]</scope>
    <source>
        <strain evidence="2 3">BE313</strain>
    </source>
</reference>
<sequence length="46" mass="5045">MAKGEQKSNKESKKPKKDTSPPKPISTEAVRPTITTVVPVRGKLKK</sequence>
<comment type="caution">
    <text evidence="2">The sequence shown here is derived from an EMBL/GenBank/DDBJ whole genome shotgun (WGS) entry which is preliminary data.</text>
</comment>
<evidence type="ECO:0000256" key="1">
    <source>
        <dbReference type="SAM" id="MobiDB-lite"/>
    </source>
</evidence>
<evidence type="ECO:0000313" key="2">
    <source>
        <dbReference type="EMBL" id="MDR7378309.1"/>
    </source>
</evidence>
<feature type="compositionally biased region" description="Basic and acidic residues" evidence="1">
    <location>
        <begin position="1"/>
        <end position="20"/>
    </location>
</feature>
<feature type="region of interest" description="Disordered" evidence="1">
    <location>
        <begin position="1"/>
        <end position="46"/>
    </location>
</feature>
<gene>
    <name evidence="2" type="ORF">J2X19_002988</name>
</gene>